<sequence>MNTLEHEIWIAPGLWFRQNLLEPVFGISTEAARKYRSSGLWLEGKHWRTDPANRIVYSRTAIEDWLGGEL</sequence>
<evidence type="ECO:0000313" key="2">
    <source>
        <dbReference type="Proteomes" id="UP000595933"/>
    </source>
</evidence>
<protein>
    <submittedName>
        <fullName evidence="1">DNA-binding protein</fullName>
    </submittedName>
</protein>
<dbReference type="RefSeq" id="WP_020308482.1">
    <property type="nucleotide sequence ID" value="NZ_CP067013.1"/>
</dbReference>
<dbReference type="GO" id="GO:0003677">
    <property type="term" value="F:DNA binding"/>
    <property type="evidence" value="ECO:0007669"/>
    <property type="project" value="UniProtKB-KW"/>
</dbReference>
<evidence type="ECO:0000313" key="1">
    <source>
        <dbReference type="EMBL" id="QQN50613.1"/>
    </source>
</evidence>
<dbReference type="Proteomes" id="UP000595933">
    <property type="component" value="Chromosome"/>
</dbReference>
<reference evidence="1 2" key="1">
    <citation type="submission" date="2020-12" db="EMBL/GenBank/DDBJ databases">
        <title>FDA dAtabase for Regulatory Grade micrObial Sequences (FDA-ARGOS): Supporting development and validation of Infectious Disease Dx tests.</title>
        <authorList>
            <person name="Sproer C."/>
            <person name="Gronow S."/>
            <person name="Severitt S."/>
            <person name="Schroder I."/>
            <person name="Tallon L."/>
            <person name="Sadzewicz L."/>
            <person name="Zhao X."/>
            <person name="Boylan J."/>
            <person name="Ott S."/>
            <person name="Bowen H."/>
            <person name="Vavikolanu K."/>
            <person name="Mehta A."/>
            <person name="Aluvathingal J."/>
            <person name="Nadendla S."/>
            <person name="Lowell S."/>
            <person name="Myers T."/>
            <person name="Yan Y."/>
            <person name="Sichtig H."/>
        </authorList>
    </citation>
    <scope>NUCLEOTIDE SEQUENCE [LARGE SCALE GENOMIC DNA]</scope>
    <source>
        <strain evidence="1 2">FDAARGOS_1013</strain>
    </source>
</reference>
<dbReference type="AlphaFoldDB" id="A0A9X7V3P6"/>
<keyword evidence="1" id="KW-0238">DNA-binding</keyword>
<proteinExistence type="predicted"/>
<dbReference type="InterPro" id="IPR038146">
    <property type="entry name" value="933W_put_Xis_sf"/>
</dbReference>
<accession>A0A9X7V3P6</accession>
<dbReference type="Gene3D" id="1.10.1660.60">
    <property type="entry name" value="Putative excisionased domain DUF1233"/>
    <property type="match status" value="1"/>
</dbReference>
<gene>
    <name evidence="1" type="ORF">I6H70_19110</name>
</gene>
<organism evidence="1 2">
    <name type="scientific">Stutzerimonas balearica</name>
    <dbReference type="NCBI Taxonomy" id="74829"/>
    <lineage>
        <taxon>Bacteria</taxon>
        <taxon>Pseudomonadati</taxon>
        <taxon>Pseudomonadota</taxon>
        <taxon>Gammaproteobacteria</taxon>
        <taxon>Pseudomonadales</taxon>
        <taxon>Pseudomonadaceae</taxon>
        <taxon>Stutzerimonas</taxon>
    </lineage>
</organism>
<dbReference type="EMBL" id="CP067013">
    <property type="protein sequence ID" value="QQN50613.1"/>
    <property type="molecule type" value="Genomic_DNA"/>
</dbReference>
<name>A0A9X7V3P6_9GAMM</name>